<dbReference type="Pfam" id="PF00239">
    <property type="entry name" value="Resolvase"/>
    <property type="match status" value="1"/>
</dbReference>
<protein>
    <submittedName>
        <fullName evidence="6">DNA invertase Pin-like site-specific DNA recombinase</fullName>
    </submittedName>
</protein>
<dbReference type="InterPro" id="IPR050639">
    <property type="entry name" value="SSR_resolvase"/>
</dbReference>
<dbReference type="Gene3D" id="3.40.50.1390">
    <property type="entry name" value="Resolvase, N-terminal catalytic domain"/>
    <property type="match status" value="1"/>
</dbReference>
<keyword evidence="2" id="KW-0238">DNA-binding</keyword>
<dbReference type="PANTHER" id="PTHR30461:SF2">
    <property type="entry name" value="SERINE RECOMBINASE PINE-RELATED"/>
    <property type="match status" value="1"/>
</dbReference>
<dbReference type="RefSeq" id="WP_135522050.1">
    <property type="nucleotide sequence ID" value="NZ_JACIGN010000007.1"/>
</dbReference>
<dbReference type="Proteomes" id="UP000534590">
    <property type="component" value="Unassembled WGS sequence"/>
</dbReference>
<accession>A0ABR6J7G5</accession>
<sequence>MAIIGYARVSTNDQNLDLQVNALRSAGCGRVFEDHGISGAVEKRRGLNAVLRTLRKGDTLVVWRLDRLGRSIRHLIDVITKLQARGVEFRSITENIDTNSAGGRMIFHVIAAMAEFERSLISERTIAGMAAARQRGQSLGRRRSLTIVQCTEALQALNQSGENLADVAKRYGVHPRTLKRLIAMAQTTGVDVS</sequence>
<gene>
    <name evidence="6" type="ORF">GGE40_002409</name>
</gene>
<evidence type="ECO:0000313" key="7">
    <source>
        <dbReference type="Proteomes" id="UP000534590"/>
    </source>
</evidence>
<evidence type="ECO:0000313" key="6">
    <source>
        <dbReference type="EMBL" id="MBB4490578.1"/>
    </source>
</evidence>
<dbReference type="CDD" id="cd03768">
    <property type="entry name" value="SR_ResInv"/>
    <property type="match status" value="1"/>
</dbReference>
<evidence type="ECO:0000256" key="4">
    <source>
        <dbReference type="PROSITE-ProRule" id="PRU10137"/>
    </source>
</evidence>
<proteinExistence type="predicted"/>
<dbReference type="PROSITE" id="PS00397">
    <property type="entry name" value="RECOMBINASES_1"/>
    <property type="match status" value="1"/>
</dbReference>
<feature type="active site" description="O-(5'-phospho-DNA)-serine intermediate" evidence="4">
    <location>
        <position position="10"/>
    </location>
</feature>
<evidence type="ECO:0000256" key="1">
    <source>
        <dbReference type="ARBA" id="ARBA00022908"/>
    </source>
</evidence>
<dbReference type="InterPro" id="IPR006118">
    <property type="entry name" value="Recombinase_CS"/>
</dbReference>
<name>A0ABR6J7G5_AGRRD</name>
<keyword evidence="1" id="KW-0229">DNA integration</keyword>
<evidence type="ECO:0000256" key="2">
    <source>
        <dbReference type="ARBA" id="ARBA00023125"/>
    </source>
</evidence>
<evidence type="ECO:0000256" key="3">
    <source>
        <dbReference type="ARBA" id="ARBA00023172"/>
    </source>
</evidence>
<dbReference type="SUPFAM" id="SSF53041">
    <property type="entry name" value="Resolvase-like"/>
    <property type="match status" value="1"/>
</dbReference>
<dbReference type="PROSITE" id="PS51736">
    <property type="entry name" value="RECOMBINASES_3"/>
    <property type="match status" value="1"/>
</dbReference>
<keyword evidence="3" id="KW-0233">DNA recombination</keyword>
<dbReference type="InterPro" id="IPR036162">
    <property type="entry name" value="Resolvase-like_N_sf"/>
</dbReference>
<evidence type="ECO:0000259" key="5">
    <source>
        <dbReference type="PROSITE" id="PS51736"/>
    </source>
</evidence>
<dbReference type="EMBL" id="JACIHP010000002">
    <property type="protein sequence ID" value="MBB4490578.1"/>
    <property type="molecule type" value="Genomic_DNA"/>
</dbReference>
<dbReference type="PANTHER" id="PTHR30461">
    <property type="entry name" value="DNA-INVERTASE FROM LAMBDOID PROPHAGE"/>
    <property type="match status" value="1"/>
</dbReference>
<feature type="domain" description="Resolvase/invertase-type recombinase catalytic" evidence="5">
    <location>
        <begin position="2"/>
        <end position="136"/>
    </location>
</feature>
<dbReference type="PROSITE" id="PS00398">
    <property type="entry name" value="RECOMBINASES_2"/>
    <property type="match status" value="1"/>
</dbReference>
<dbReference type="SMART" id="SM00857">
    <property type="entry name" value="Resolvase"/>
    <property type="match status" value="1"/>
</dbReference>
<keyword evidence="7" id="KW-1185">Reference proteome</keyword>
<dbReference type="InterPro" id="IPR006119">
    <property type="entry name" value="Resolv_N"/>
</dbReference>
<organism evidence="6 7">
    <name type="scientific">Agrobacterium radiobacter</name>
    <dbReference type="NCBI Taxonomy" id="362"/>
    <lineage>
        <taxon>Bacteria</taxon>
        <taxon>Pseudomonadati</taxon>
        <taxon>Pseudomonadota</taxon>
        <taxon>Alphaproteobacteria</taxon>
        <taxon>Hyphomicrobiales</taxon>
        <taxon>Rhizobiaceae</taxon>
        <taxon>Rhizobium/Agrobacterium group</taxon>
        <taxon>Agrobacterium</taxon>
        <taxon>Agrobacterium tumefaciens complex</taxon>
    </lineage>
</organism>
<reference evidence="6 7" key="1">
    <citation type="submission" date="2020-08" db="EMBL/GenBank/DDBJ databases">
        <title>Genomic Encyclopedia of Type Strains, Phase IV (KMG-V): Genome sequencing to study the core and pangenomes of soil and plant-associated prokaryotes.</title>
        <authorList>
            <person name="Whitman W."/>
        </authorList>
    </citation>
    <scope>NUCLEOTIDE SEQUENCE [LARGE SCALE GENOMIC DNA]</scope>
    <source>
        <strain evidence="6 7">SEMIA 461</strain>
    </source>
</reference>
<comment type="caution">
    <text evidence="6">The sequence shown here is derived from an EMBL/GenBank/DDBJ whole genome shotgun (WGS) entry which is preliminary data.</text>
</comment>